<keyword evidence="2" id="KW-0805">Transcription regulation</keyword>
<sequence>MALDMLAELEAFAMVARKRSFVAAARALGRSPSAVTRAVQALEENAGAKLFNRSSNAVSLTEAGERLLPYAYKMLDLQREADEELTGLSGLASGWVRFSAPESLAQVLPGLIAQYGERYSQVNVDVIFSDEPIDPAKSKLDFSIRGAFAQDSELIGYPLWRYSRSLYASPAYLHRHGVPETIEALEAHALILHTAPRILKEWKFRSADQAVSLRVHPRFRFSSGVAVFQAALAGVGIARLADWLAEPEVQAGRLQRVCAEYRLTASNGDSPQMHAVYPAGTLPQRVKALLEVIRGFGDSLDR</sequence>
<evidence type="ECO:0000256" key="3">
    <source>
        <dbReference type="ARBA" id="ARBA00023125"/>
    </source>
</evidence>
<name>A0A380T727_9PSED</name>
<dbReference type="GO" id="GO:0006351">
    <property type="term" value="P:DNA-templated transcription"/>
    <property type="evidence" value="ECO:0007669"/>
    <property type="project" value="TreeGrafter"/>
</dbReference>
<keyword evidence="3" id="KW-0238">DNA-binding</keyword>
<dbReference type="Pfam" id="PF00126">
    <property type="entry name" value="HTH_1"/>
    <property type="match status" value="1"/>
</dbReference>
<dbReference type="Proteomes" id="UP000255177">
    <property type="component" value="Unassembled WGS sequence"/>
</dbReference>
<comment type="similarity">
    <text evidence="1">Belongs to the LysR transcriptional regulatory family.</text>
</comment>
<dbReference type="GO" id="GO:0003700">
    <property type="term" value="F:DNA-binding transcription factor activity"/>
    <property type="evidence" value="ECO:0007669"/>
    <property type="project" value="InterPro"/>
</dbReference>
<dbReference type="GO" id="GO:0043565">
    <property type="term" value="F:sequence-specific DNA binding"/>
    <property type="evidence" value="ECO:0007669"/>
    <property type="project" value="TreeGrafter"/>
</dbReference>
<feature type="domain" description="HTH lysR-type" evidence="5">
    <location>
        <begin position="6"/>
        <end position="61"/>
    </location>
</feature>
<organism evidence="6 7">
    <name type="scientific">Pseudomonas wadenswilerensis</name>
    <dbReference type="NCBI Taxonomy" id="1785161"/>
    <lineage>
        <taxon>Bacteria</taxon>
        <taxon>Pseudomonadati</taxon>
        <taxon>Pseudomonadota</taxon>
        <taxon>Gammaproteobacteria</taxon>
        <taxon>Pseudomonadales</taxon>
        <taxon>Pseudomonadaceae</taxon>
        <taxon>Pseudomonas</taxon>
    </lineage>
</organism>
<dbReference type="SUPFAM" id="SSF53850">
    <property type="entry name" value="Periplasmic binding protein-like II"/>
    <property type="match status" value="1"/>
</dbReference>
<keyword evidence="4" id="KW-0804">Transcription</keyword>
<evidence type="ECO:0000313" key="7">
    <source>
        <dbReference type="Proteomes" id="UP000255177"/>
    </source>
</evidence>
<accession>A0A380T727</accession>
<evidence type="ECO:0000256" key="2">
    <source>
        <dbReference type="ARBA" id="ARBA00023015"/>
    </source>
</evidence>
<dbReference type="RefSeq" id="WP_115088859.1">
    <property type="nucleotide sequence ID" value="NZ_CBCSFG010000003.1"/>
</dbReference>
<evidence type="ECO:0000256" key="4">
    <source>
        <dbReference type="ARBA" id="ARBA00023163"/>
    </source>
</evidence>
<evidence type="ECO:0000259" key="5">
    <source>
        <dbReference type="PROSITE" id="PS50931"/>
    </source>
</evidence>
<dbReference type="AlphaFoldDB" id="A0A380T727"/>
<dbReference type="SUPFAM" id="SSF46785">
    <property type="entry name" value="Winged helix' DNA-binding domain"/>
    <property type="match status" value="1"/>
</dbReference>
<dbReference type="InterPro" id="IPR005119">
    <property type="entry name" value="LysR_subst-bd"/>
</dbReference>
<dbReference type="PROSITE" id="PS50931">
    <property type="entry name" value="HTH_LYSR"/>
    <property type="match status" value="1"/>
</dbReference>
<protein>
    <submittedName>
        <fullName evidence="6">Putative HTH-type transcriptional regulator</fullName>
    </submittedName>
</protein>
<dbReference type="PANTHER" id="PTHR30537:SF5">
    <property type="entry name" value="HTH-TYPE TRANSCRIPTIONAL ACTIVATOR TTDR-RELATED"/>
    <property type="match status" value="1"/>
</dbReference>
<gene>
    <name evidence="6" type="primary">yafC3</name>
    <name evidence="6" type="ORF">CCOS864_04873</name>
</gene>
<proteinExistence type="inferred from homology"/>
<dbReference type="InterPro" id="IPR058163">
    <property type="entry name" value="LysR-type_TF_proteobact-type"/>
</dbReference>
<dbReference type="Gene3D" id="3.40.190.290">
    <property type="match status" value="1"/>
</dbReference>
<dbReference type="InterPro" id="IPR036388">
    <property type="entry name" value="WH-like_DNA-bd_sf"/>
</dbReference>
<evidence type="ECO:0000313" key="6">
    <source>
        <dbReference type="EMBL" id="SUQ65400.1"/>
    </source>
</evidence>
<dbReference type="Gene3D" id="1.10.10.10">
    <property type="entry name" value="Winged helix-like DNA-binding domain superfamily/Winged helix DNA-binding domain"/>
    <property type="match status" value="1"/>
</dbReference>
<dbReference type="InterPro" id="IPR036390">
    <property type="entry name" value="WH_DNA-bd_sf"/>
</dbReference>
<reference evidence="7" key="1">
    <citation type="submission" date="2018-07" db="EMBL/GenBank/DDBJ databases">
        <authorList>
            <person name="Blom J."/>
        </authorList>
    </citation>
    <scope>NUCLEOTIDE SEQUENCE [LARGE SCALE GENOMIC DNA]</scope>
    <source>
        <strain evidence="7">CCOS 864</strain>
    </source>
</reference>
<keyword evidence="7" id="KW-1185">Reference proteome</keyword>
<dbReference type="InterPro" id="IPR000847">
    <property type="entry name" value="LysR_HTH_N"/>
</dbReference>
<evidence type="ECO:0000256" key="1">
    <source>
        <dbReference type="ARBA" id="ARBA00009437"/>
    </source>
</evidence>
<dbReference type="EMBL" id="UIDD01000011">
    <property type="protein sequence ID" value="SUQ65400.1"/>
    <property type="molecule type" value="Genomic_DNA"/>
</dbReference>
<dbReference type="CDD" id="cd08422">
    <property type="entry name" value="PBP2_CrgA_like"/>
    <property type="match status" value="1"/>
</dbReference>
<dbReference type="PANTHER" id="PTHR30537">
    <property type="entry name" value="HTH-TYPE TRANSCRIPTIONAL REGULATOR"/>
    <property type="match status" value="1"/>
</dbReference>
<dbReference type="FunFam" id="1.10.10.10:FF:000001">
    <property type="entry name" value="LysR family transcriptional regulator"/>
    <property type="match status" value="1"/>
</dbReference>
<dbReference type="Pfam" id="PF03466">
    <property type="entry name" value="LysR_substrate"/>
    <property type="match status" value="1"/>
</dbReference>